<keyword evidence="3" id="KW-1185">Reference proteome</keyword>
<feature type="compositionally biased region" description="Basic and acidic residues" evidence="1">
    <location>
        <begin position="187"/>
        <end position="196"/>
    </location>
</feature>
<reference evidence="3" key="1">
    <citation type="submission" date="2024-04" db="EMBL/GenBank/DDBJ databases">
        <title>Salinicola lusitanus LLJ914,a marine bacterium isolated from the Okinawa Trough.</title>
        <authorList>
            <person name="Li J."/>
        </authorList>
    </citation>
    <scope>NUCLEOTIDE SEQUENCE [LARGE SCALE GENOMIC DNA]</scope>
</reference>
<feature type="compositionally biased region" description="Polar residues" evidence="1">
    <location>
        <begin position="207"/>
        <end position="227"/>
    </location>
</feature>
<evidence type="ECO:0000313" key="3">
    <source>
        <dbReference type="Proteomes" id="UP001460270"/>
    </source>
</evidence>
<feature type="compositionally biased region" description="Basic and acidic residues" evidence="1">
    <location>
        <begin position="165"/>
        <end position="175"/>
    </location>
</feature>
<feature type="compositionally biased region" description="Basic and acidic residues" evidence="1">
    <location>
        <begin position="110"/>
        <end position="123"/>
    </location>
</feature>
<feature type="compositionally biased region" description="Polar residues" evidence="1">
    <location>
        <begin position="261"/>
        <end position="273"/>
    </location>
</feature>
<gene>
    <name evidence="2" type="ORF">WMY93_025540</name>
</gene>
<feature type="compositionally biased region" description="Basic residues" evidence="1">
    <location>
        <begin position="176"/>
        <end position="186"/>
    </location>
</feature>
<dbReference type="AlphaFoldDB" id="A0AAW0MYF8"/>
<organism evidence="2 3">
    <name type="scientific">Mugilogobius chulae</name>
    <name type="common">yellowstripe goby</name>
    <dbReference type="NCBI Taxonomy" id="88201"/>
    <lineage>
        <taxon>Eukaryota</taxon>
        <taxon>Metazoa</taxon>
        <taxon>Chordata</taxon>
        <taxon>Craniata</taxon>
        <taxon>Vertebrata</taxon>
        <taxon>Euteleostomi</taxon>
        <taxon>Actinopterygii</taxon>
        <taxon>Neopterygii</taxon>
        <taxon>Teleostei</taxon>
        <taxon>Neoteleostei</taxon>
        <taxon>Acanthomorphata</taxon>
        <taxon>Gobiaria</taxon>
        <taxon>Gobiiformes</taxon>
        <taxon>Gobioidei</taxon>
        <taxon>Gobiidae</taxon>
        <taxon>Gobionellinae</taxon>
        <taxon>Mugilogobius</taxon>
    </lineage>
</organism>
<evidence type="ECO:0000313" key="2">
    <source>
        <dbReference type="EMBL" id="KAK7885919.1"/>
    </source>
</evidence>
<feature type="compositionally biased region" description="Basic and acidic residues" evidence="1">
    <location>
        <begin position="50"/>
        <end position="68"/>
    </location>
</feature>
<feature type="compositionally biased region" description="Polar residues" evidence="1">
    <location>
        <begin position="1"/>
        <end position="15"/>
    </location>
</feature>
<feature type="region of interest" description="Disordered" evidence="1">
    <location>
        <begin position="1"/>
        <end position="299"/>
    </location>
</feature>
<dbReference type="EMBL" id="JBBPFD010000019">
    <property type="protein sequence ID" value="KAK7885919.1"/>
    <property type="molecule type" value="Genomic_DNA"/>
</dbReference>
<feature type="compositionally biased region" description="Basic and acidic residues" evidence="1">
    <location>
        <begin position="138"/>
        <end position="157"/>
    </location>
</feature>
<evidence type="ECO:0000256" key="1">
    <source>
        <dbReference type="SAM" id="MobiDB-lite"/>
    </source>
</evidence>
<protein>
    <submittedName>
        <fullName evidence="2">Uncharacterized protein</fullName>
    </submittedName>
</protein>
<dbReference type="Proteomes" id="UP001460270">
    <property type="component" value="Unassembled WGS sequence"/>
</dbReference>
<proteinExistence type="predicted"/>
<name>A0AAW0MYF8_9GOBI</name>
<comment type="caution">
    <text evidence="2">The sequence shown here is derived from an EMBL/GenBank/DDBJ whole genome shotgun (WGS) entry which is preliminary data.</text>
</comment>
<sequence>MNSSSKSITQQTSLDAPSARPEGFREEEATQSPPNSRGHTMGKRNPVWSEESKSKPKEQGRRRELSKETRRRHISNRMKEGRTKTIRGGETVRLNRNEKPTWVAEEGEERGEVHGTKRSEGRHVPTKHGTNQESEGEISLHQDRTDKTEKEQEREINIRTTRRTRTGEIEKETRKTKSARKMRKIISKTDSETQEVKRKKHLATAELGTNQRVQEGNTIVQAENGTKSQKETAPTAPAKPKGCAERKNISRQKDETKKSKNGNISKPTRQNQEVYKGRKHLSNKQGSKQRSEGEHTNQN</sequence>
<feature type="compositionally biased region" description="Basic and acidic residues" evidence="1">
    <location>
        <begin position="289"/>
        <end position="299"/>
    </location>
</feature>
<accession>A0AAW0MYF8</accession>
<feature type="compositionally biased region" description="Basic and acidic residues" evidence="1">
    <location>
        <begin position="242"/>
        <end position="258"/>
    </location>
</feature>